<dbReference type="PANTHER" id="PTHR34352:SF1">
    <property type="entry name" value="PROTEIN YHFA"/>
    <property type="match status" value="1"/>
</dbReference>
<dbReference type="SUPFAM" id="SSF82784">
    <property type="entry name" value="OsmC-like"/>
    <property type="match status" value="1"/>
</dbReference>
<dbReference type="InterPro" id="IPR003718">
    <property type="entry name" value="OsmC/Ohr_fam"/>
</dbReference>
<dbReference type="InterPro" id="IPR036102">
    <property type="entry name" value="OsmC/Ohrsf"/>
</dbReference>
<gene>
    <name evidence="1" type="ORF">NMS_1646</name>
</gene>
<dbReference type="PANTHER" id="PTHR34352">
    <property type="entry name" value="PROTEIN YHFA"/>
    <property type="match status" value="1"/>
</dbReference>
<organism evidence="1 2">
    <name type="scientific">Nonlabens marinus S1-08</name>
    <dbReference type="NCBI Taxonomy" id="1454201"/>
    <lineage>
        <taxon>Bacteria</taxon>
        <taxon>Pseudomonadati</taxon>
        <taxon>Bacteroidota</taxon>
        <taxon>Flavobacteriia</taxon>
        <taxon>Flavobacteriales</taxon>
        <taxon>Flavobacteriaceae</taxon>
        <taxon>Nonlabens</taxon>
    </lineage>
</organism>
<keyword evidence="2" id="KW-1185">Reference proteome</keyword>
<proteinExistence type="predicted"/>
<dbReference type="InterPro" id="IPR015946">
    <property type="entry name" value="KH_dom-like_a/b"/>
</dbReference>
<dbReference type="KEGG" id="nmf:NMS_1646"/>
<dbReference type="OrthoDB" id="9804010at2"/>
<dbReference type="STRING" id="1454201.NMS_1646"/>
<dbReference type="Proteomes" id="UP000031760">
    <property type="component" value="Chromosome"/>
</dbReference>
<dbReference type="Pfam" id="PF02566">
    <property type="entry name" value="OsmC"/>
    <property type="match status" value="1"/>
</dbReference>
<dbReference type="AlphaFoldDB" id="W8VRH7"/>
<dbReference type="RefSeq" id="WP_041496221.1">
    <property type="nucleotide sequence ID" value="NZ_AP014548.1"/>
</dbReference>
<accession>W8VRH7</accession>
<name>W8VRH7_9FLAO</name>
<sequence length="139" mass="15467">MRVTLERKNDNYLLEAKGASGIPVMIDNKSSETVQGSSPMELILMGVGGCSAIDIIHILKKQRQTISSYKVEVEGERFELDDSKPFKAMKVVVYLEGEITPEKAQRAADLSFQKYCSVSKTFDRVVAITYTISLNGKEL</sequence>
<dbReference type="HOGENOM" id="CLU_114057_1_1_10"/>
<dbReference type="Gene3D" id="3.30.300.20">
    <property type="match status" value="1"/>
</dbReference>
<protein>
    <submittedName>
        <fullName evidence="1">OsmC/Ohr family protein</fullName>
    </submittedName>
</protein>
<evidence type="ECO:0000313" key="1">
    <source>
        <dbReference type="EMBL" id="BAO55655.1"/>
    </source>
</evidence>
<evidence type="ECO:0000313" key="2">
    <source>
        <dbReference type="Proteomes" id="UP000031760"/>
    </source>
</evidence>
<dbReference type="EMBL" id="AP014548">
    <property type="protein sequence ID" value="BAO55655.1"/>
    <property type="molecule type" value="Genomic_DNA"/>
</dbReference>
<reference evidence="1 2" key="1">
    <citation type="journal article" date="2014" name="Proc. Natl. Acad. Sci. U.S.A.">
        <title>Functional characterization of flavobacteria rhodopsins reveals a unique class of light-driven chloride pump in bacteria.</title>
        <authorList>
            <person name="Yoshizawa S."/>
            <person name="Kumagai Y."/>
            <person name="Kim H."/>
            <person name="Ogura Y."/>
            <person name="Hayashi T."/>
            <person name="Iwasaki W."/>
            <person name="DeLong E.F."/>
            <person name="Kogure K."/>
        </authorList>
    </citation>
    <scope>NUCLEOTIDE SEQUENCE [LARGE SCALE GENOMIC DNA]</scope>
    <source>
        <strain evidence="1 2">S1-08</strain>
    </source>
</reference>